<feature type="binding site" evidence="2">
    <location>
        <position position="81"/>
    </location>
    <ligand>
        <name>substrate</name>
    </ligand>
</feature>
<comment type="similarity">
    <text evidence="3">Belongs to the glycosyl hydrolase family 6.</text>
</comment>
<feature type="chain" id="PRO_5039758224" description="Glucanase" evidence="3">
    <location>
        <begin position="21"/>
        <end position="334"/>
    </location>
</feature>
<dbReference type="PANTHER" id="PTHR34876">
    <property type="match status" value="1"/>
</dbReference>
<sequence>MRWQWALIVCVLLASGCAGSMSKAPSSSADVSVPTSAPVFGGGPLAVFPDSQTELWLRQHPSDRRTPALRGALGGRPTALWLAGSSGDLGNLRTYVAAARRTSSTPVIVLYNIPGRNDGISGPQHEVRSADYRRWVDSVAATLGKTRALVVVEPDALWLADRQFASDKAGFADRIADLRYAVSRMASTTGRSVYLDAGTSSGSVSAARMAQLLVMAAGTTPQVGFAVNVSSFAPTAAITAYANAIRGHLWESVKVSAHYVVDTSRNGNQSWDNTWCNPPGRKVGAQPGTITGEAPGLDVNLWVKAPGTSDGNCGTGPGTRGGDFMPGVAFGMIN</sequence>
<evidence type="ECO:0000256" key="2">
    <source>
        <dbReference type="PIRSR" id="PIRSR001100-2"/>
    </source>
</evidence>
<dbReference type="GO" id="GO:0004553">
    <property type="term" value="F:hydrolase activity, hydrolyzing O-glycosyl compounds"/>
    <property type="evidence" value="ECO:0007669"/>
    <property type="project" value="InterPro"/>
</dbReference>
<keyword evidence="3" id="KW-0378">Hydrolase</keyword>
<evidence type="ECO:0000256" key="1">
    <source>
        <dbReference type="PIRSR" id="PIRSR001100-1"/>
    </source>
</evidence>
<dbReference type="InterPro" id="IPR016288">
    <property type="entry name" value="Beta_cellobiohydrolase"/>
</dbReference>
<keyword evidence="5" id="KW-1185">Reference proteome</keyword>
<dbReference type="EMBL" id="BANR01000003">
    <property type="protein sequence ID" value="GAC47047.1"/>
    <property type="molecule type" value="Genomic_DNA"/>
</dbReference>
<dbReference type="InterPro" id="IPR036434">
    <property type="entry name" value="Beta_cellobiohydrolase_sf"/>
</dbReference>
<feature type="active site" description="Proton donor" evidence="1">
    <location>
        <position position="155"/>
    </location>
</feature>
<dbReference type="Gene3D" id="3.20.20.40">
    <property type="entry name" value="1, 4-beta cellobiohydrolase"/>
    <property type="match status" value="1"/>
</dbReference>
<evidence type="ECO:0000313" key="5">
    <source>
        <dbReference type="Proteomes" id="UP000010988"/>
    </source>
</evidence>
<organism evidence="4 5">
    <name type="scientific">Gordonia aichiensis NBRC 108223</name>
    <dbReference type="NCBI Taxonomy" id="1220583"/>
    <lineage>
        <taxon>Bacteria</taxon>
        <taxon>Bacillati</taxon>
        <taxon>Actinomycetota</taxon>
        <taxon>Actinomycetes</taxon>
        <taxon>Mycobacteriales</taxon>
        <taxon>Gordoniaceae</taxon>
        <taxon>Gordonia</taxon>
    </lineage>
</organism>
<keyword evidence="3" id="KW-0136">Cellulose degradation</keyword>
<feature type="active site" description="Proton acceptor" evidence="1">
    <location>
        <position position="310"/>
    </location>
</feature>
<keyword evidence="3" id="KW-0119">Carbohydrate metabolism</keyword>
<keyword evidence="3" id="KW-0732">Signal</keyword>
<protein>
    <recommendedName>
        <fullName evidence="3">Glucanase</fullName>
        <ecNumber evidence="3">3.2.1.-</ecNumber>
    </recommendedName>
</protein>
<keyword evidence="3" id="KW-0326">Glycosidase</keyword>
<proteinExistence type="inferred from homology"/>
<evidence type="ECO:0000313" key="4">
    <source>
        <dbReference type="EMBL" id="GAC47047.1"/>
    </source>
</evidence>
<dbReference type="STRING" id="1220583.GOACH_03_00630"/>
<gene>
    <name evidence="4" type="ORF">GOACH_03_00630</name>
</gene>
<dbReference type="AlphaFoldDB" id="L7KGJ2"/>
<reference evidence="4 5" key="1">
    <citation type="submission" date="2012-12" db="EMBL/GenBank/DDBJ databases">
        <title>Whole genome shotgun sequence of Gordonia aichiensis NBRC 108223.</title>
        <authorList>
            <person name="Isaki-Nakamura S."/>
            <person name="Hosoyama A."/>
            <person name="Tsuchikane K."/>
            <person name="Ando Y."/>
            <person name="Baba S."/>
            <person name="Ohji S."/>
            <person name="Hamada M."/>
            <person name="Tamura T."/>
            <person name="Yamazoe A."/>
            <person name="Yamazaki S."/>
            <person name="Fujita N."/>
        </authorList>
    </citation>
    <scope>NUCLEOTIDE SEQUENCE [LARGE SCALE GENOMIC DNA]</scope>
    <source>
        <strain evidence="4 5">NBRC 108223</strain>
    </source>
</reference>
<dbReference type="PANTHER" id="PTHR34876:SF4">
    <property type="entry name" value="1,4-BETA-D-GLUCAN CELLOBIOHYDROLASE C-RELATED"/>
    <property type="match status" value="1"/>
</dbReference>
<dbReference type="PROSITE" id="PS51257">
    <property type="entry name" value="PROKAR_LIPOPROTEIN"/>
    <property type="match status" value="1"/>
</dbReference>
<accession>L7KGJ2</accession>
<dbReference type="Pfam" id="PF01341">
    <property type="entry name" value="Glyco_hydro_6"/>
    <property type="match status" value="1"/>
</dbReference>
<feature type="signal peptide" evidence="3">
    <location>
        <begin position="1"/>
        <end position="20"/>
    </location>
</feature>
<dbReference type="Proteomes" id="UP000010988">
    <property type="component" value="Unassembled WGS sequence"/>
</dbReference>
<feature type="binding site" evidence="2">
    <location>
        <position position="304"/>
    </location>
    <ligand>
        <name>substrate</name>
    </ligand>
</feature>
<dbReference type="PRINTS" id="PR00733">
    <property type="entry name" value="GLHYDRLASE6"/>
</dbReference>
<dbReference type="SUPFAM" id="SSF51989">
    <property type="entry name" value="Glycosyl hydrolases family 6, cellulases"/>
    <property type="match status" value="1"/>
</dbReference>
<comment type="caution">
    <text evidence="4">The sequence shown here is derived from an EMBL/GenBank/DDBJ whole genome shotgun (WGS) entry which is preliminary data.</text>
</comment>
<name>L7KGJ2_9ACTN</name>
<feature type="binding site" evidence="2">
    <location>
        <position position="275"/>
    </location>
    <ligand>
        <name>substrate</name>
    </ligand>
</feature>
<dbReference type="eggNOG" id="COG5297">
    <property type="taxonomic scope" value="Bacteria"/>
</dbReference>
<dbReference type="GO" id="GO:0030245">
    <property type="term" value="P:cellulose catabolic process"/>
    <property type="evidence" value="ECO:0007669"/>
    <property type="project" value="UniProtKB-KW"/>
</dbReference>
<evidence type="ECO:0000256" key="3">
    <source>
        <dbReference type="RuleBase" id="RU361186"/>
    </source>
</evidence>
<dbReference type="EC" id="3.2.1.-" evidence="3"/>
<keyword evidence="3" id="KW-0624">Polysaccharide degradation</keyword>
<dbReference type="PIRSF" id="PIRSF001100">
    <property type="entry name" value="Beta_cellobiohydrolase"/>
    <property type="match status" value="1"/>
</dbReference>